<dbReference type="GO" id="GO:0044774">
    <property type="term" value="P:mitotic DNA integrity checkpoint signaling"/>
    <property type="evidence" value="ECO:0007669"/>
    <property type="project" value="TreeGrafter"/>
</dbReference>
<gene>
    <name evidence="3" type="ORF">EEDITHA_LOCUS5536</name>
</gene>
<dbReference type="GO" id="GO:0000014">
    <property type="term" value="F:single-stranded DNA endodeoxyribonuclease activity"/>
    <property type="evidence" value="ECO:0007669"/>
    <property type="project" value="TreeGrafter"/>
</dbReference>
<dbReference type="InterPro" id="IPR036397">
    <property type="entry name" value="RNaseH_sf"/>
</dbReference>
<dbReference type="AlphaFoldDB" id="A0AAU9TRF1"/>
<evidence type="ECO:0000313" key="4">
    <source>
        <dbReference type="Proteomes" id="UP001153954"/>
    </source>
</evidence>
<evidence type="ECO:0000313" key="3">
    <source>
        <dbReference type="EMBL" id="CAH2089486.1"/>
    </source>
</evidence>
<dbReference type="Pfam" id="PF17906">
    <property type="entry name" value="HTH_48"/>
    <property type="match status" value="1"/>
</dbReference>
<keyword evidence="4" id="KW-1185">Reference proteome</keyword>
<dbReference type="Gene3D" id="3.30.420.10">
    <property type="entry name" value="Ribonuclease H-like superfamily/Ribonuclease H"/>
    <property type="match status" value="1"/>
</dbReference>
<sequence>MSDKINLNKCGKRQCLLDDFLLGLFAAESCRRICAASGQDAVNERTARWWFDRFRSGNYSLEDESRQERPTETDDKELRRGAESNPRQTTRELTNRDLAYRVEVCTSLLSFSQRKDWLSAIITGDEKWVVYVNYRRRFQWVDVDLSPEPEPKLNRHTSKLMLCVWWDFHGILYFELLLENSHITADYYCSPLRKLADQQICRQEIRPQKRKVRFLHDNARPHVAKNKTKTLRIRLGCFTTSSLQPRSYTDLFSSFLGPKQCSLE</sequence>
<name>A0AAU9TRF1_EUPED</name>
<dbReference type="Gene3D" id="1.10.10.1450">
    <property type="match status" value="1"/>
</dbReference>
<dbReference type="GO" id="GO:0015074">
    <property type="term" value="P:DNA integration"/>
    <property type="evidence" value="ECO:0007669"/>
    <property type="project" value="TreeGrafter"/>
</dbReference>
<feature type="compositionally biased region" description="Basic and acidic residues" evidence="1">
    <location>
        <begin position="63"/>
        <end position="82"/>
    </location>
</feature>
<dbReference type="EMBL" id="CAKOGL010000008">
    <property type="protein sequence ID" value="CAH2089486.1"/>
    <property type="molecule type" value="Genomic_DNA"/>
</dbReference>
<dbReference type="InterPro" id="IPR041426">
    <property type="entry name" value="Mos1_HTH"/>
</dbReference>
<dbReference type="Pfam" id="PF01359">
    <property type="entry name" value="Transposase_1"/>
    <property type="match status" value="1"/>
</dbReference>
<dbReference type="GO" id="GO:0046975">
    <property type="term" value="F:histone H3K36 methyltransferase activity"/>
    <property type="evidence" value="ECO:0007669"/>
    <property type="project" value="TreeGrafter"/>
</dbReference>
<dbReference type="GO" id="GO:0000793">
    <property type="term" value="C:condensed chromosome"/>
    <property type="evidence" value="ECO:0007669"/>
    <property type="project" value="TreeGrafter"/>
</dbReference>
<dbReference type="Proteomes" id="UP001153954">
    <property type="component" value="Unassembled WGS sequence"/>
</dbReference>
<evidence type="ECO:0000259" key="2">
    <source>
        <dbReference type="Pfam" id="PF17906"/>
    </source>
</evidence>
<dbReference type="GO" id="GO:0042800">
    <property type="term" value="F:histone H3K4 methyltransferase activity"/>
    <property type="evidence" value="ECO:0007669"/>
    <property type="project" value="TreeGrafter"/>
</dbReference>
<protein>
    <recommendedName>
        <fullName evidence="2">Mos1 transposase HTH domain-containing protein</fullName>
    </recommendedName>
</protein>
<dbReference type="GO" id="GO:0006303">
    <property type="term" value="P:double-strand break repair via nonhomologous end joining"/>
    <property type="evidence" value="ECO:0007669"/>
    <property type="project" value="TreeGrafter"/>
</dbReference>
<dbReference type="GO" id="GO:0035861">
    <property type="term" value="C:site of double-strand break"/>
    <property type="evidence" value="ECO:0007669"/>
    <property type="project" value="TreeGrafter"/>
</dbReference>
<evidence type="ECO:0000256" key="1">
    <source>
        <dbReference type="SAM" id="MobiDB-lite"/>
    </source>
</evidence>
<dbReference type="GO" id="GO:0005634">
    <property type="term" value="C:nucleus"/>
    <property type="evidence" value="ECO:0007669"/>
    <property type="project" value="TreeGrafter"/>
</dbReference>
<organism evidence="3 4">
    <name type="scientific">Euphydryas editha</name>
    <name type="common">Edith's checkerspot</name>
    <dbReference type="NCBI Taxonomy" id="104508"/>
    <lineage>
        <taxon>Eukaryota</taxon>
        <taxon>Metazoa</taxon>
        <taxon>Ecdysozoa</taxon>
        <taxon>Arthropoda</taxon>
        <taxon>Hexapoda</taxon>
        <taxon>Insecta</taxon>
        <taxon>Pterygota</taxon>
        <taxon>Neoptera</taxon>
        <taxon>Endopterygota</taxon>
        <taxon>Lepidoptera</taxon>
        <taxon>Glossata</taxon>
        <taxon>Ditrysia</taxon>
        <taxon>Papilionoidea</taxon>
        <taxon>Nymphalidae</taxon>
        <taxon>Nymphalinae</taxon>
        <taxon>Euphydryas</taxon>
    </lineage>
</organism>
<dbReference type="InterPro" id="IPR001888">
    <property type="entry name" value="Transposase_1"/>
</dbReference>
<feature type="domain" description="Mos1 transposase HTH" evidence="2">
    <location>
        <begin position="13"/>
        <end position="58"/>
    </location>
</feature>
<dbReference type="GO" id="GO:0044547">
    <property type="term" value="F:DNA topoisomerase binding"/>
    <property type="evidence" value="ECO:0007669"/>
    <property type="project" value="TreeGrafter"/>
</dbReference>
<comment type="caution">
    <text evidence="3">The sequence shown here is derived from an EMBL/GenBank/DDBJ whole genome shotgun (WGS) entry which is preliminary data.</text>
</comment>
<dbReference type="PANTHER" id="PTHR46060">
    <property type="entry name" value="MARINER MOS1 TRANSPOSASE-LIKE PROTEIN"/>
    <property type="match status" value="1"/>
</dbReference>
<accession>A0AAU9TRF1</accession>
<dbReference type="PANTHER" id="PTHR46060:SF1">
    <property type="entry name" value="MARINER MOS1 TRANSPOSASE-LIKE PROTEIN"/>
    <property type="match status" value="1"/>
</dbReference>
<dbReference type="GO" id="GO:0000729">
    <property type="term" value="P:DNA double-strand break processing"/>
    <property type="evidence" value="ECO:0007669"/>
    <property type="project" value="TreeGrafter"/>
</dbReference>
<reference evidence="3" key="1">
    <citation type="submission" date="2022-03" db="EMBL/GenBank/DDBJ databases">
        <authorList>
            <person name="Tunstrom K."/>
        </authorList>
    </citation>
    <scope>NUCLEOTIDE SEQUENCE</scope>
</reference>
<dbReference type="GO" id="GO:0003690">
    <property type="term" value="F:double-stranded DNA binding"/>
    <property type="evidence" value="ECO:0007669"/>
    <property type="project" value="TreeGrafter"/>
</dbReference>
<dbReference type="GO" id="GO:0003697">
    <property type="term" value="F:single-stranded DNA binding"/>
    <property type="evidence" value="ECO:0007669"/>
    <property type="project" value="TreeGrafter"/>
</dbReference>
<dbReference type="GO" id="GO:0031297">
    <property type="term" value="P:replication fork processing"/>
    <property type="evidence" value="ECO:0007669"/>
    <property type="project" value="TreeGrafter"/>
</dbReference>
<proteinExistence type="predicted"/>
<feature type="region of interest" description="Disordered" evidence="1">
    <location>
        <begin position="62"/>
        <end position="88"/>
    </location>
</feature>
<dbReference type="InterPro" id="IPR052709">
    <property type="entry name" value="Transposase-MT_Hybrid"/>
</dbReference>